<dbReference type="GO" id="GO:0016491">
    <property type="term" value="F:oxidoreductase activity"/>
    <property type="evidence" value="ECO:0007669"/>
    <property type="project" value="UniProtKB-KW"/>
</dbReference>
<feature type="domain" description="Non-haem dioxygenase N-terminal" evidence="4">
    <location>
        <begin position="140"/>
        <end position="175"/>
    </location>
</feature>
<keyword evidence="3" id="KW-0408">Iron</keyword>
<dbReference type="Gene3D" id="2.60.120.330">
    <property type="entry name" value="B-lactam Antibiotic, Isopenicillin N Synthase, Chain"/>
    <property type="match status" value="1"/>
</dbReference>
<evidence type="ECO:0000256" key="3">
    <source>
        <dbReference type="ARBA" id="ARBA00023004"/>
    </source>
</evidence>
<dbReference type="Proteomes" id="UP000298652">
    <property type="component" value="Chromosome 1"/>
</dbReference>
<dbReference type="Pfam" id="PF14226">
    <property type="entry name" value="DIOX_N"/>
    <property type="match status" value="1"/>
</dbReference>
<sequence>MYTLSDRYIPVCMFLNKCCSASSVTSLCSLKIMKIHICSALCCRIAVRCCKSRRSNHHFRWRKINVSQNGYSCIKVLKKHSLLVMFRSVKGQASNRIHVARIESRPAPTCLLLASNTHVIWRAEIVNHRVKHFLPAQNVVVNHGVAEEMVRAFRDAAAEFFALPPEDKLPYYSDDCWISQVTS</sequence>
<reference evidence="5" key="1">
    <citation type="submission" date="2019-03" db="EMBL/GenBank/DDBJ databases">
        <title>WGS assembly of Setaria viridis.</title>
        <authorList>
            <person name="Huang P."/>
            <person name="Jenkins J."/>
            <person name="Grimwood J."/>
            <person name="Barry K."/>
            <person name="Healey A."/>
            <person name="Mamidi S."/>
            <person name="Sreedasyam A."/>
            <person name="Shu S."/>
            <person name="Feldman M."/>
            <person name="Wu J."/>
            <person name="Yu Y."/>
            <person name="Chen C."/>
            <person name="Johnson J."/>
            <person name="Rokhsar D."/>
            <person name="Baxter I."/>
            <person name="Schmutz J."/>
            <person name="Brutnell T."/>
            <person name="Kellogg E."/>
        </authorList>
    </citation>
    <scope>NUCLEOTIDE SEQUENCE [LARGE SCALE GENOMIC DNA]</scope>
</reference>
<dbReference type="AlphaFoldDB" id="A0A4U6W923"/>
<dbReference type="Gramene" id="TKW38455">
    <property type="protein sequence ID" value="TKW38455"/>
    <property type="gene ID" value="SEVIR_1G115550v2"/>
</dbReference>
<dbReference type="InterPro" id="IPR026992">
    <property type="entry name" value="DIOX_N"/>
</dbReference>
<dbReference type="SUPFAM" id="SSF51197">
    <property type="entry name" value="Clavaminate synthase-like"/>
    <property type="match status" value="1"/>
</dbReference>
<name>A0A4U6W923_SETVI</name>
<protein>
    <recommendedName>
        <fullName evidence="4">Non-haem dioxygenase N-terminal domain-containing protein</fullName>
    </recommendedName>
</protein>
<keyword evidence="2" id="KW-0560">Oxidoreductase</keyword>
<evidence type="ECO:0000313" key="6">
    <source>
        <dbReference type="Proteomes" id="UP000298652"/>
    </source>
</evidence>
<keyword evidence="6" id="KW-1185">Reference proteome</keyword>
<evidence type="ECO:0000256" key="1">
    <source>
        <dbReference type="ARBA" id="ARBA00022723"/>
    </source>
</evidence>
<evidence type="ECO:0000259" key="4">
    <source>
        <dbReference type="Pfam" id="PF14226"/>
    </source>
</evidence>
<evidence type="ECO:0000313" key="5">
    <source>
        <dbReference type="EMBL" id="TKW38455.1"/>
    </source>
</evidence>
<evidence type="ECO:0000256" key="2">
    <source>
        <dbReference type="ARBA" id="ARBA00023002"/>
    </source>
</evidence>
<dbReference type="InterPro" id="IPR027443">
    <property type="entry name" value="IPNS-like_sf"/>
</dbReference>
<organism evidence="5 6">
    <name type="scientific">Setaria viridis</name>
    <name type="common">Green bristlegrass</name>
    <name type="synonym">Setaria italica subsp. viridis</name>
    <dbReference type="NCBI Taxonomy" id="4556"/>
    <lineage>
        <taxon>Eukaryota</taxon>
        <taxon>Viridiplantae</taxon>
        <taxon>Streptophyta</taxon>
        <taxon>Embryophyta</taxon>
        <taxon>Tracheophyta</taxon>
        <taxon>Spermatophyta</taxon>
        <taxon>Magnoliopsida</taxon>
        <taxon>Liliopsida</taxon>
        <taxon>Poales</taxon>
        <taxon>Poaceae</taxon>
        <taxon>PACMAD clade</taxon>
        <taxon>Panicoideae</taxon>
        <taxon>Panicodae</taxon>
        <taxon>Paniceae</taxon>
        <taxon>Cenchrinae</taxon>
        <taxon>Setaria</taxon>
    </lineage>
</organism>
<proteinExistence type="predicted"/>
<keyword evidence="1" id="KW-0479">Metal-binding</keyword>
<gene>
    <name evidence="5" type="ORF">SEVIR_1G115550v2</name>
</gene>
<dbReference type="EMBL" id="CM016552">
    <property type="protein sequence ID" value="TKW38455.1"/>
    <property type="molecule type" value="Genomic_DNA"/>
</dbReference>
<accession>A0A4U6W923</accession>
<dbReference type="GO" id="GO:0046872">
    <property type="term" value="F:metal ion binding"/>
    <property type="evidence" value="ECO:0007669"/>
    <property type="project" value="UniProtKB-KW"/>
</dbReference>